<reference evidence="3" key="1">
    <citation type="submission" date="2016-06" db="EMBL/GenBank/DDBJ databases">
        <authorList>
            <person name="Varghese N."/>
            <person name="Submissions Spin"/>
        </authorList>
    </citation>
    <scope>NUCLEOTIDE SEQUENCE [LARGE SCALE GENOMIC DNA]</scope>
    <source>
        <strain evidence="3">DSM 44151</strain>
    </source>
</reference>
<evidence type="ECO:0000313" key="3">
    <source>
        <dbReference type="Proteomes" id="UP000198605"/>
    </source>
</evidence>
<dbReference type="SUPFAM" id="SSF51338">
    <property type="entry name" value="Composite domain of metallo-dependent hydrolases"/>
    <property type="match status" value="1"/>
</dbReference>
<organism evidence="2 3">
    <name type="scientific">Micromonospora chersina</name>
    <dbReference type="NCBI Taxonomy" id="47854"/>
    <lineage>
        <taxon>Bacteria</taxon>
        <taxon>Bacillati</taxon>
        <taxon>Actinomycetota</taxon>
        <taxon>Actinomycetes</taxon>
        <taxon>Micromonosporales</taxon>
        <taxon>Micromonosporaceae</taxon>
        <taxon>Micromonospora</taxon>
    </lineage>
</organism>
<dbReference type="InterPro" id="IPR006680">
    <property type="entry name" value="Amidohydro-rel"/>
</dbReference>
<dbReference type="InterPro" id="IPR011059">
    <property type="entry name" value="Metal-dep_hydrolase_composite"/>
</dbReference>
<dbReference type="Pfam" id="PF01979">
    <property type="entry name" value="Amidohydro_1"/>
    <property type="match status" value="1"/>
</dbReference>
<dbReference type="Proteomes" id="UP000198605">
    <property type="component" value="Unassembled WGS sequence"/>
</dbReference>
<dbReference type="InterPro" id="IPR057744">
    <property type="entry name" value="OTAase-like"/>
</dbReference>
<feature type="domain" description="Amidohydrolase-related" evidence="1">
    <location>
        <begin position="79"/>
        <end position="413"/>
    </location>
</feature>
<gene>
    <name evidence="2" type="ORF">GA0070603_0064</name>
</gene>
<dbReference type="CDD" id="cd01299">
    <property type="entry name" value="Met_dep_hydrolase_A"/>
    <property type="match status" value="1"/>
</dbReference>
<evidence type="ECO:0000259" key="1">
    <source>
        <dbReference type="Pfam" id="PF01979"/>
    </source>
</evidence>
<dbReference type="Gene3D" id="2.30.40.10">
    <property type="entry name" value="Urease, subunit C, domain 1"/>
    <property type="match status" value="1"/>
</dbReference>
<dbReference type="STRING" id="47854.GA0070603_0064"/>
<dbReference type="PANTHER" id="PTHR43135:SF3">
    <property type="entry name" value="ALPHA-D-RIBOSE 1-METHYLPHOSPHONATE 5-TRIPHOSPHATE DIPHOSPHATASE"/>
    <property type="match status" value="1"/>
</dbReference>
<dbReference type="PANTHER" id="PTHR43135">
    <property type="entry name" value="ALPHA-D-RIBOSE 1-METHYLPHOSPHONATE 5-TRIPHOSPHATE DIPHOSPHATASE"/>
    <property type="match status" value="1"/>
</dbReference>
<name>A0A1C6TW69_9ACTN</name>
<accession>A0A1C6TW69</accession>
<dbReference type="Gene3D" id="3.20.20.140">
    <property type="entry name" value="Metal-dependent hydrolases"/>
    <property type="match status" value="1"/>
</dbReference>
<dbReference type="EMBL" id="FMIB01000002">
    <property type="protein sequence ID" value="SCL46015.1"/>
    <property type="molecule type" value="Genomic_DNA"/>
</dbReference>
<evidence type="ECO:0000313" key="2">
    <source>
        <dbReference type="EMBL" id="SCL46015.1"/>
    </source>
</evidence>
<dbReference type="InterPro" id="IPR051781">
    <property type="entry name" value="Metallo-dep_Hydrolase"/>
</dbReference>
<dbReference type="InterPro" id="IPR032466">
    <property type="entry name" value="Metal_Hydrolase"/>
</dbReference>
<keyword evidence="3" id="KW-1185">Reference proteome</keyword>
<protein>
    <submittedName>
        <fullName evidence="2">Imidazolonepropionase</fullName>
    </submittedName>
</protein>
<sequence length="415" mass="42555">MAAAGRARLADYHGVGRKPVDGVVVVGMLAIRSGAAFDGVGPALVERPLVLVDEGRIAEVRAGGVPPPGAEVIDLGGATLLPGLIDAHVHLVFDGSADPVGAIERLSDEELLDRMRTAARTCLAAGITTVRDLGDRAYLAVRLRDELVAEPAAGPEILAAGPPVTTSQGHCWFLGGAADGVDGVRAAVRARAERGVDVIKVMATGGEMTPGTRSHEVQYGPDELRAAVEEAHRHGLPVAVHAHGVAGIENAVAAGVDTIEHCSFMTVDGVDSRPDLIAAIARAGIVVSTTLGVVPGFAPPPRISARLDGFLANVRQMRDAGVTVVCGSDAGIGPPKPHDVLPYGAAMLVECGFPPVAALRAVTSSAAWACRVGERKGRLAPGFDADLLAVDGDPLADITALRAVTAVFRAGSRVR</sequence>
<dbReference type="SUPFAM" id="SSF51556">
    <property type="entry name" value="Metallo-dependent hydrolases"/>
    <property type="match status" value="1"/>
</dbReference>
<dbReference type="AlphaFoldDB" id="A0A1C6TW69"/>
<dbReference type="GO" id="GO:0016810">
    <property type="term" value="F:hydrolase activity, acting on carbon-nitrogen (but not peptide) bonds"/>
    <property type="evidence" value="ECO:0007669"/>
    <property type="project" value="InterPro"/>
</dbReference>
<proteinExistence type="predicted"/>